<dbReference type="STRING" id="354630.SAMN05421821_101108"/>
<dbReference type="EMBL" id="JACHCA010000001">
    <property type="protein sequence ID" value="MBB6125951.1"/>
    <property type="molecule type" value="Genomic_DNA"/>
</dbReference>
<evidence type="ECO:0000313" key="3">
    <source>
        <dbReference type="EMBL" id="MBB6125951.1"/>
    </source>
</evidence>
<keyword evidence="3" id="KW-0808">Transferase</keyword>
<dbReference type="InterPro" id="IPR009725">
    <property type="entry name" value="3_dmu_93_MTrfase"/>
</dbReference>
<reference evidence="4 5" key="1">
    <citation type="submission" date="2020-08" db="EMBL/GenBank/DDBJ databases">
        <title>Genomic Encyclopedia of Type Strains, Phase IV (KMG-V): Genome sequencing to study the core and pangenomes of soil and plant-associated prokaryotes.</title>
        <authorList>
            <person name="Whitman W."/>
        </authorList>
    </citation>
    <scope>NUCLEOTIDE SEQUENCE [LARGE SCALE GENOMIC DNA]</scope>
    <source>
        <strain evidence="2 4">ANJLi2</strain>
        <strain evidence="3 5">MP601</strain>
    </source>
</reference>
<feature type="domain" description="PhnB-like" evidence="1">
    <location>
        <begin position="2"/>
        <end position="119"/>
    </location>
</feature>
<dbReference type="GO" id="GO:0032259">
    <property type="term" value="P:methylation"/>
    <property type="evidence" value="ECO:0007669"/>
    <property type="project" value="UniProtKB-KW"/>
</dbReference>
<accession>A0A1N6NF00</accession>
<dbReference type="SUPFAM" id="SSF54593">
    <property type="entry name" value="Glyoxalase/Bleomycin resistance protein/Dihydroxybiphenyl dioxygenase"/>
    <property type="match status" value="1"/>
</dbReference>
<protein>
    <submittedName>
        <fullName evidence="2 3">3-demethylubiquinone-9 3-methyltransferase (Glyoxalase superfamily)</fullName>
    </submittedName>
</protein>
<name>A0A1N6NF00_9SPHI</name>
<evidence type="ECO:0000259" key="1">
    <source>
        <dbReference type="Pfam" id="PF06983"/>
    </source>
</evidence>
<keyword evidence="4" id="KW-1185">Reference proteome</keyword>
<evidence type="ECO:0000313" key="2">
    <source>
        <dbReference type="EMBL" id="MBB6107978.1"/>
    </source>
</evidence>
<gene>
    <name evidence="3" type="ORF">HDF22_000052</name>
    <name evidence="2" type="ORF">HDF23_000708</name>
</gene>
<dbReference type="AlphaFoldDB" id="A0A1N6NF00"/>
<dbReference type="RefSeq" id="WP_076369340.1">
    <property type="nucleotide sequence ID" value="NZ_FTMG01000001.1"/>
</dbReference>
<dbReference type="GO" id="GO:0008168">
    <property type="term" value="F:methyltransferase activity"/>
    <property type="evidence" value="ECO:0007669"/>
    <property type="project" value="UniProtKB-KW"/>
</dbReference>
<dbReference type="EMBL" id="JACHCB010000001">
    <property type="protein sequence ID" value="MBB6107978.1"/>
    <property type="molecule type" value="Genomic_DNA"/>
</dbReference>
<dbReference type="CDD" id="cd06588">
    <property type="entry name" value="PhnB_like"/>
    <property type="match status" value="1"/>
</dbReference>
<dbReference type="Proteomes" id="UP000548326">
    <property type="component" value="Unassembled WGS sequence"/>
</dbReference>
<dbReference type="InterPro" id="IPR028973">
    <property type="entry name" value="PhnB-like"/>
</dbReference>
<dbReference type="PIRSF" id="PIRSF021700">
    <property type="entry name" value="3_dmu_93_MTrfase"/>
    <property type="match status" value="1"/>
</dbReference>
<organism evidence="3 5">
    <name type="scientific">Mucilaginibacter lappiensis</name>
    <dbReference type="NCBI Taxonomy" id="354630"/>
    <lineage>
        <taxon>Bacteria</taxon>
        <taxon>Pseudomonadati</taxon>
        <taxon>Bacteroidota</taxon>
        <taxon>Sphingobacteriia</taxon>
        <taxon>Sphingobacteriales</taxon>
        <taxon>Sphingobacteriaceae</taxon>
        <taxon>Mucilaginibacter</taxon>
    </lineage>
</organism>
<dbReference type="InterPro" id="IPR029068">
    <property type="entry name" value="Glyas_Bleomycin-R_OHBP_Dase"/>
</dbReference>
<dbReference type="PANTHER" id="PTHR33990:SF2">
    <property type="entry name" value="PHNB-LIKE DOMAIN-CONTAINING PROTEIN"/>
    <property type="match status" value="1"/>
</dbReference>
<evidence type="ECO:0000313" key="4">
    <source>
        <dbReference type="Proteomes" id="UP000541583"/>
    </source>
</evidence>
<dbReference type="Proteomes" id="UP000541583">
    <property type="component" value="Unassembled WGS sequence"/>
</dbReference>
<sequence>MQKITTCLWFDGKDGRVQEAIDFYTSIFKNSKILDITYYGEGHPQLKGQILVARFVLDGQELMILNGGPGFPFTEAISLSVDCKTQEEINFYWNALLADGGKENQCGWLKDKFGLSWQVATSEIEQMLKDKDTKKANNVMMAMMQMVKIDIQTLRDAYMQA</sequence>
<dbReference type="Pfam" id="PF06983">
    <property type="entry name" value="3-dmu-9_3-mt"/>
    <property type="match status" value="1"/>
</dbReference>
<dbReference type="OrthoDB" id="9806473at2"/>
<keyword evidence="3" id="KW-0489">Methyltransferase</keyword>
<dbReference type="Gene3D" id="3.10.180.10">
    <property type="entry name" value="2,3-Dihydroxybiphenyl 1,2-Dioxygenase, domain 1"/>
    <property type="match status" value="1"/>
</dbReference>
<dbReference type="PANTHER" id="PTHR33990">
    <property type="entry name" value="PROTEIN YJDN-RELATED"/>
    <property type="match status" value="1"/>
</dbReference>
<evidence type="ECO:0000313" key="5">
    <source>
        <dbReference type="Proteomes" id="UP000548326"/>
    </source>
</evidence>
<comment type="caution">
    <text evidence="3">The sequence shown here is derived from an EMBL/GenBank/DDBJ whole genome shotgun (WGS) entry which is preliminary data.</text>
</comment>
<keyword evidence="3" id="KW-0830">Ubiquinone</keyword>
<proteinExistence type="predicted"/>